<feature type="compositionally biased region" description="Basic and acidic residues" evidence="4">
    <location>
        <begin position="93"/>
        <end position="105"/>
    </location>
</feature>
<dbReference type="EMBL" id="JAUIQD010000004">
    <property type="protein sequence ID" value="KAK3354077.1"/>
    <property type="molecule type" value="Genomic_DNA"/>
</dbReference>
<reference evidence="6" key="1">
    <citation type="journal article" date="2023" name="Mol. Phylogenet. Evol.">
        <title>Genome-scale phylogeny and comparative genomics of the fungal order Sordariales.</title>
        <authorList>
            <person name="Hensen N."/>
            <person name="Bonometti L."/>
            <person name="Westerberg I."/>
            <person name="Brannstrom I.O."/>
            <person name="Guillou S."/>
            <person name="Cros-Aarteil S."/>
            <person name="Calhoun S."/>
            <person name="Haridas S."/>
            <person name="Kuo A."/>
            <person name="Mondo S."/>
            <person name="Pangilinan J."/>
            <person name="Riley R."/>
            <person name="LaButti K."/>
            <person name="Andreopoulos B."/>
            <person name="Lipzen A."/>
            <person name="Chen C."/>
            <person name="Yan M."/>
            <person name="Daum C."/>
            <person name="Ng V."/>
            <person name="Clum A."/>
            <person name="Steindorff A."/>
            <person name="Ohm R.A."/>
            <person name="Martin F."/>
            <person name="Silar P."/>
            <person name="Natvig D.O."/>
            <person name="Lalanne C."/>
            <person name="Gautier V."/>
            <person name="Ament-Velasquez S.L."/>
            <person name="Kruys A."/>
            <person name="Hutchinson M.I."/>
            <person name="Powell A.J."/>
            <person name="Barry K."/>
            <person name="Miller A.N."/>
            <person name="Grigoriev I.V."/>
            <person name="Debuchy R."/>
            <person name="Gladieux P."/>
            <person name="Hiltunen Thoren M."/>
            <person name="Johannesson H."/>
        </authorList>
    </citation>
    <scope>NUCLEOTIDE SEQUENCE</scope>
    <source>
        <strain evidence="6">CBS 955.72</strain>
    </source>
</reference>
<feature type="region of interest" description="Disordered" evidence="4">
    <location>
        <begin position="1"/>
        <end position="63"/>
    </location>
</feature>
<sequence length="1709" mass="192084">MTMGEKLNNVGRSLSKLFSKKSDTRPSVQGGSAVPQLKKDSSNTSVGQNKPAASIKVPAEPTQHVAAATAVAQPATLNLEVQEADGSEQAATKSDDIPTKDKPDDQTNGPKGAGCDEGAVNRSFNNPPGSIRQDEVPYRKEIEDEGAHQKPDPGSESLEEVPKGDNPDEDASPEGVEDKINPEHDPKSTDTVKNDTPVQASPRDLWKEAWESPKLDAEAKELLKRPWRNPETTVASKSSESARGMKRVKTARTKSPRSVGETFASRDGLAAVSGTAAKDSAYIDEVIDHTRDRLAEYQRRWGSDTKGTAAGMARNVLTSALTAKELIDAGLKFDVSGYGACAWSVLSFGLTLVQNDKARMELSLAASGFLADLLARYAKTQTYYRKLSLEYAESQTKELEDAIVDVYIAILKYSAAVKGANEASVINRLIKSFHALTGQELTGLKNEIAEGEATVSKWQKNIDREYHAWYQKRIANGITTVQKGVDDIEKCIGEGITKIYQSVEEQANKIMDEVKTLTEEVAESRRALWQIVENHILQWLCKTEEDPSLEKHSKLRNAIERSETEKYQAGQWLLDWKSYIDWKANPQGVLWLHGPSGCGKSSLCSTIIKDLYNLCNNPNSQKVLVHWYFQFDKKDTKNIELPLRSFLRQLGSNGFPKEISTWLATESSRYIPPDKPTLITKLGHFIRELDKDIFMVLDGLDEFPKRSKDSAERKDILDLISELTQKSYPNLHLLLISKKEEDIEKHLEGDASLSQVLCSSDVGKRLQAELDTFINTTMEEKPEFSSLQETTRSDIRKRLNEGQDRIFLWVTSILDDLFLLGHDDDSVRKQLSRIPVSMATKYENALRSVDKEHEPFMRLILMWLLRHQRMGVPLTEEEIAAAVGLKDSTMVSTICTKTLVRTTKQSIHRFEGRTECTRIEFDHFSAKEYLEGLVKKTSEKGISRLSLSDEEIHQTITKQCLSTIISFDSGIGQESALMGYAANYWFKHYLLLKPTQTDDFRALQSFVIDLFQSNNKGFESWKRFLDPDKSVHSSFDMQQGSSIANDLEAGPIYYAVKIGVFDIATRLINGKCPQGLPGKEGTALELALFRKQWEIATAMINNSEHGADLIVLRKGPHGSPLYIASAHGRTDIVTALLQKGAKANLTDEGKFGSALHAAAFYGKIDVVKELLKPGPGNEAAVDQSGGIYGTALQLATAKGNGEMVRLLFNDYKASATAVDSTSLFGNALQAAWALDRAISKQGLVRDPGLVDWQAAYMRIQEYGDRLVERYDAEILPTPMTPELRDSETGFSRQQQLLIRVLLSRDLSANALSLAEWHNTLTSRFPYKSPLEERLAEINDALSCLAHREADLARRDFLHRTFFQSAVKYVLENLTPLILCSIIILDTSLERIGLLSSGEEQRWRKQGVYRRDINGESIIPYRRQAVFSRVSLRGVSEWNTDTEHIFEFELSNYGGFLTSRDRVMALDDLVSVEFSKQQLQLRRESAESSMQPTQLSMDHPTDENPRSTIHRLFKRQERRRETEQKKEDLPPIYLIVDDLLSLLRDLIHYSTMCDTAHDALRGRGRKSSPDHARETVDDLTFEVFAAVLRLALAIKTRNTPELWKTISLLKAARQPRMARLAQICEDLLEQWTEEQTIYSESHDFKRTRPDRMGQRAQGLVAAAAAAKARSPDGNHQRYRRRDSARIRPKSRDMTAWETEDDDDVQVMIMR</sequence>
<evidence type="ECO:0000313" key="7">
    <source>
        <dbReference type="Proteomes" id="UP001275084"/>
    </source>
</evidence>
<evidence type="ECO:0000256" key="3">
    <source>
        <dbReference type="SAM" id="Coils"/>
    </source>
</evidence>
<feature type="compositionally biased region" description="Polar residues" evidence="4">
    <location>
        <begin position="230"/>
        <end position="241"/>
    </location>
</feature>
<feature type="compositionally biased region" description="Polar residues" evidence="4">
    <location>
        <begin position="1486"/>
        <end position="1495"/>
    </location>
</feature>
<dbReference type="Gene3D" id="3.40.50.300">
    <property type="entry name" value="P-loop containing nucleotide triphosphate hydrolases"/>
    <property type="match status" value="1"/>
</dbReference>
<organism evidence="6 7">
    <name type="scientific">Lasiosphaeria hispida</name>
    <dbReference type="NCBI Taxonomy" id="260671"/>
    <lineage>
        <taxon>Eukaryota</taxon>
        <taxon>Fungi</taxon>
        <taxon>Dikarya</taxon>
        <taxon>Ascomycota</taxon>
        <taxon>Pezizomycotina</taxon>
        <taxon>Sordariomycetes</taxon>
        <taxon>Sordariomycetidae</taxon>
        <taxon>Sordariales</taxon>
        <taxon>Lasiosphaeriaceae</taxon>
        <taxon>Lasiosphaeria</taxon>
    </lineage>
</organism>
<feature type="compositionally biased region" description="Basic and acidic residues" evidence="4">
    <location>
        <begin position="132"/>
        <end position="153"/>
    </location>
</feature>
<dbReference type="Gene3D" id="1.25.40.20">
    <property type="entry name" value="Ankyrin repeat-containing domain"/>
    <property type="match status" value="1"/>
</dbReference>
<keyword evidence="2" id="KW-0040">ANK repeat</keyword>
<dbReference type="InterPro" id="IPR036770">
    <property type="entry name" value="Ankyrin_rpt-contain_sf"/>
</dbReference>
<dbReference type="Pfam" id="PF12796">
    <property type="entry name" value="Ank_2"/>
    <property type="match status" value="1"/>
</dbReference>
<protein>
    <recommendedName>
        <fullName evidence="5">Nephrocystin 3-like N-terminal domain-containing protein</fullName>
    </recommendedName>
</protein>
<keyword evidence="7" id="KW-1185">Reference proteome</keyword>
<feature type="compositionally biased region" description="Basic residues" evidence="4">
    <location>
        <begin position="244"/>
        <end position="255"/>
    </location>
</feature>
<evidence type="ECO:0000259" key="5">
    <source>
        <dbReference type="Pfam" id="PF24883"/>
    </source>
</evidence>
<feature type="domain" description="Nephrocystin 3-like N-terminal" evidence="5">
    <location>
        <begin position="569"/>
        <end position="737"/>
    </location>
</feature>
<name>A0AAJ0HJW7_9PEZI</name>
<feature type="compositionally biased region" description="Basic and acidic residues" evidence="4">
    <location>
        <begin position="1668"/>
        <end position="1693"/>
    </location>
</feature>
<dbReference type="PANTHER" id="PTHR10039">
    <property type="entry name" value="AMELOGENIN"/>
    <property type="match status" value="1"/>
</dbReference>
<dbReference type="Pfam" id="PF24883">
    <property type="entry name" value="NPHP3_N"/>
    <property type="match status" value="1"/>
</dbReference>
<evidence type="ECO:0000313" key="6">
    <source>
        <dbReference type="EMBL" id="KAK3354077.1"/>
    </source>
</evidence>
<comment type="caution">
    <text evidence="6">The sequence shown here is derived from an EMBL/GenBank/DDBJ whole genome shotgun (WGS) entry which is preliminary data.</text>
</comment>
<feature type="region of interest" description="Disordered" evidence="4">
    <location>
        <begin position="1663"/>
        <end position="1697"/>
    </location>
</feature>
<feature type="region of interest" description="Disordered" evidence="4">
    <location>
        <begin position="77"/>
        <end position="261"/>
    </location>
</feature>
<dbReference type="PANTHER" id="PTHR10039:SF16">
    <property type="entry name" value="GPI INOSITOL-DEACYLASE"/>
    <property type="match status" value="1"/>
</dbReference>
<evidence type="ECO:0000256" key="1">
    <source>
        <dbReference type="ARBA" id="ARBA00022737"/>
    </source>
</evidence>
<feature type="compositionally biased region" description="Basic and acidic residues" evidence="4">
    <location>
        <begin position="204"/>
        <end position="224"/>
    </location>
</feature>
<evidence type="ECO:0000256" key="2">
    <source>
        <dbReference type="PROSITE-ProRule" id="PRU00023"/>
    </source>
</evidence>
<feature type="region of interest" description="Disordered" evidence="4">
    <location>
        <begin position="1480"/>
        <end position="1507"/>
    </location>
</feature>
<accession>A0AAJ0HJW7</accession>
<evidence type="ECO:0000256" key="4">
    <source>
        <dbReference type="SAM" id="MobiDB-lite"/>
    </source>
</evidence>
<feature type="coiled-coil region" evidence="3">
    <location>
        <begin position="500"/>
        <end position="527"/>
    </location>
</feature>
<dbReference type="InterPro" id="IPR056884">
    <property type="entry name" value="NPHP3-like_N"/>
</dbReference>
<feature type="compositionally biased region" description="Basic and acidic residues" evidence="4">
    <location>
        <begin position="176"/>
        <end position="193"/>
    </location>
</feature>
<dbReference type="InterPro" id="IPR002110">
    <property type="entry name" value="Ankyrin_rpt"/>
</dbReference>
<proteinExistence type="predicted"/>
<dbReference type="InterPro" id="IPR027417">
    <property type="entry name" value="P-loop_NTPase"/>
</dbReference>
<gene>
    <name evidence="6" type="ORF">B0T25DRAFT_545945</name>
</gene>
<dbReference type="SUPFAM" id="SSF48403">
    <property type="entry name" value="Ankyrin repeat"/>
    <property type="match status" value="1"/>
</dbReference>
<dbReference type="SMART" id="SM00248">
    <property type="entry name" value="ANK"/>
    <property type="match status" value="3"/>
</dbReference>
<keyword evidence="3" id="KW-0175">Coiled coil</keyword>
<reference evidence="6" key="2">
    <citation type="submission" date="2023-06" db="EMBL/GenBank/DDBJ databases">
        <authorList>
            <consortium name="Lawrence Berkeley National Laboratory"/>
            <person name="Haridas S."/>
            <person name="Hensen N."/>
            <person name="Bonometti L."/>
            <person name="Westerberg I."/>
            <person name="Brannstrom I.O."/>
            <person name="Guillou S."/>
            <person name="Cros-Aarteil S."/>
            <person name="Calhoun S."/>
            <person name="Kuo A."/>
            <person name="Mondo S."/>
            <person name="Pangilinan J."/>
            <person name="Riley R."/>
            <person name="Labutti K."/>
            <person name="Andreopoulos B."/>
            <person name="Lipzen A."/>
            <person name="Chen C."/>
            <person name="Yanf M."/>
            <person name="Daum C."/>
            <person name="Ng V."/>
            <person name="Clum A."/>
            <person name="Steindorff A."/>
            <person name="Ohm R."/>
            <person name="Martin F."/>
            <person name="Silar P."/>
            <person name="Natvig D."/>
            <person name="Lalanne C."/>
            <person name="Gautier V."/>
            <person name="Ament-Velasquez S.L."/>
            <person name="Kruys A."/>
            <person name="Hutchinson M.I."/>
            <person name="Powell A.J."/>
            <person name="Barry K."/>
            <person name="Miller A.N."/>
            <person name="Grigoriev I.V."/>
            <person name="Debuchy R."/>
            <person name="Gladieux P."/>
            <person name="Thoren M.H."/>
            <person name="Johannesson H."/>
        </authorList>
    </citation>
    <scope>NUCLEOTIDE SEQUENCE</scope>
    <source>
        <strain evidence="6">CBS 955.72</strain>
    </source>
</reference>
<dbReference type="Proteomes" id="UP001275084">
    <property type="component" value="Unassembled WGS sequence"/>
</dbReference>
<feature type="repeat" description="ANK" evidence="2">
    <location>
        <begin position="1116"/>
        <end position="1148"/>
    </location>
</feature>
<keyword evidence="1" id="KW-0677">Repeat</keyword>
<dbReference type="PROSITE" id="PS50088">
    <property type="entry name" value="ANK_REPEAT"/>
    <property type="match status" value="1"/>
</dbReference>
<dbReference type="SUPFAM" id="SSF52540">
    <property type="entry name" value="P-loop containing nucleoside triphosphate hydrolases"/>
    <property type="match status" value="1"/>
</dbReference>
<dbReference type="PROSITE" id="PS50297">
    <property type="entry name" value="ANK_REP_REGION"/>
    <property type="match status" value="1"/>
</dbReference>